<geneLocation type="mitochondrion" evidence="1"/>
<organism evidence="1">
    <name type="scientific">Picea glauca</name>
    <name type="common">White spruce</name>
    <name type="synonym">Pinus glauca</name>
    <dbReference type="NCBI Taxonomy" id="3330"/>
    <lineage>
        <taxon>Eukaryota</taxon>
        <taxon>Viridiplantae</taxon>
        <taxon>Streptophyta</taxon>
        <taxon>Embryophyta</taxon>
        <taxon>Tracheophyta</taxon>
        <taxon>Spermatophyta</taxon>
        <taxon>Pinopsida</taxon>
        <taxon>Pinidae</taxon>
        <taxon>Conifers I</taxon>
        <taxon>Pinales</taxon>
        <taxon>Pinaceae</taxon>
        <taxon>Picea</taxon>
    </lineage>
</organism>
<reference evidence="1" key="1">
    <citation type="journal article" date="2015" name="Genome Biol. Evol.">
        <title>Organellar Genomes of White Spruce (Picea glauca): Assembly and Annotation.</title>
        <authorList>
            <person name="Jackman S.D."/>
            <person name="Warren R.L."/>
            <person name="Gibb E.A."/>
            <person name="Vandervalk B.P."/>
            <person name="Mohamadi H."/>
            <person name="Chu J."/>
            <person name="Raymond A."/>
            <person name="Pleasance S."/>
            <person name="Coope R."/>
            <person name="Wildung M.R."/>
            <person name="Ritland C.E."/>
            <person name="Bousquet J."/>
            <person name="Jones S.J."/>
            <person name="Bohlmann J."/>
            <person name="Birol I."/>
        </authorList>
    </citation>
    <scope>NUCLEOTIDE SEQUENCE [LARGE SCALE GENOMIC DNA]</scope>
    <source>
        <tissue evidence="1">Flushing bud</tissue>
    </source>
</reference>
<gene>
    <name evidence="1" type="ORF">ABT39_MTgene800</name>
</gene>
<protein>
    <submittedName>
        <fullName evidence="1">Uncharacterized protein</fullName>
    </submittedName>
</protein>
<proteinExistence type="predicted"/>
<comment type="caution">
    <text evidence="1">The sequence shown here is derived from an EMBL/GenBank/DDBJ whole genome shotgun (WGS) entry which is preliminary data.</text>
</comment>
<name>A0A101M4T4_PICGL</name>
<accession>A0A101M4T4</accession>
<evidence type="ECO:0000313" key="1">
    <source>
        <dbReference type="EMBL" id="KUM50954.1"/>
    </source>
</evidence>
<keyword evidence="1" id="KW-0496">Mitochondrion</keyword>
<dbReference type="EMBL" id="LKAM01000001">
    <property type="protein sequence ID" value="KUM50954.1"/>
    <property type="molecule type" value="Genomic_DNA"/>
</dbReference>
<dbReference type="AlphaFoldDB" id="A0A101M4T4"/>
<sequence>MGGINQVLLRFILKSGDPKIITNWWPITLLNTSYKILAKVLTLPAEAHST</sequence>